<keyword evidence="2" id="KW-1185">Reference proteome</keyword>
<dbReference type="Proteomes" id="UP000829384">
    <property type="component" value="Unassembled WGS sequence"/>
</dbReference>
<organism evidence="1 2">
    <name type="scientific">Shewanella cutis</name>
    <dbReference type="NCBI Taxonomy" id="2766780"/>
    <lineage>
        <taxon>Bacteria</taxon>
        <taxon>Pseudomonadati</taxon>
        <taxon>Pseudomonadota</taxon>
        <taxon>Gammaproteobacteria</taxon>
        <taxon>Alteromonadales</taxon>
        <taxon>Shewanellaceae</taxon>
        <taxon>Shewanella</taxon>
    </lineage>
</organism>
<protein>
    <submittedName>
        <fullName evidence="1">Transcriptional regulator</fullName>
    </submittedName>
</protein>
<reference evidence="1 2" key="1">
    <citation type="submission" date="2020-08" db="EMBL/GenBank/DDBJ databases">
        <title>Whole genome sequence of Shewanella sp strain PS-2.</title>
        <authorList>
            <person name="Das S.K."/>
        </authorList>
    </citation>
    <scope>NUCLEOTIDE SEQUENCE [LARGE SCALE GENOMIC DNA]</scope>
    <source>
        <strain evidence="1 2">PS-2</strain>
    </source>
</reference>
<sequence length="290" mass="32278">MISNSTQLKKVEPEQPNRFLVPANFQEAFQIAEMLSQSEMVPKNYQRKPNDIVIAMAMGAELGFQPLQSLQNIAVINGRPSVWGDAFRALIIGSPDLVEFKEWYENDTAHCLIKRRLASGAVVEFNGSFSLEDAKQAGLLGKQGPWTQYTKRMQQWRALGFAGRDAYADRLRGIWLDVEAQDLPPERDITPQPEKRADSRLNQVLSGAAVANEQAVMDHEPAQLPNLGEKLEWSLQDCTCMDELLEVGEAIKSAVGTGQISAEQRKSLGKLFTTKQRDFTAVNPETGEVS</sequence>
<evidence type="ECO:0000313" key="2">
    <source>
        <dbReference type="Proteomes" id="UP000829384"/>
    </source>
</evidence>
<comment type="caution">
    <text evidence="1">The sequence shown here is derived from an EMBL/GenBank/DDBJ whole genome shotgun (WGS) entry which is preliminary data.</text>
</comment>
<gene>
    <name evidence="1" type="ORF">H9J30_11770</name>
</gene>
<proteinExistence type="predicted"/>
<dbReference type="RefSeq" id="WP_240131206.1">
    <property type="nucleotide sequence ID" value="NZ_JACSDI010000007.1"/>
</dbReference>
<evidence type="ECO:0000313" key="1">
    <source>
        <dbReference type="EMBL" id="MCG9964588.1"/>
    </source>
</evidence>
<name>A0ABS9QW39_9GAMM</name>
<accession>A0ABS9QW39</accession>
<dbReference type="EMBL" id="JACSDI010000007">
    <property type="protein sequence ID" value="MCG9964588.1"/>
    <property type="molecule type" value="Genomic_DNA"/>
</dbReference>